<name>A0A0C1FPR0_9SPHI</name>
<gene>
    <name evidence="1" type="ORF">OC25_08250</name>
</gene>
<dbReference type="RefSeq" id="WP_039474322.1">
    <property type="nucleotide sequence ID" value="NZ_JSYN01000007.1"/>
</dbReference>
<evidence type="ECO:0000313" key="2">
    <source>
        <dbReference type="Proteomes" id="UP000031246"/>
    </source>
</evidence>
<dbReference type="Proteomes" id="UP000031246">
    <property type="component" value="Unassembled WGS sequence"/>
</dbReference>
<protein>
    <submittedName>
        <fullName evidence="1">Uncharacterized protein</fullName>
    </submittedName>
</protein>
<comment type="caution">
    <text evidence="1">The sequence shown here is derived from an EMBL/GenBank/DDBJ whole genome shotgun (WGS) entry which is preliminary data.</text>
</comment>
<dbReference type="OrthoDB" id="710963at2"/>
<reference evidence="1 2" key="1">
    <citation type="submission" date="2014-10" db="EMBL/GenBank/DDBJ databases">
        <title>Pedobacter Kyungheensis.</title>
        <authorList>
            <person name="Anderson B.M."/>
            <person name="Newman J.D."/>
        </authorList>
    </citation>
    <scope>NUCLEOTIDE SEQUENCE [LARGE SCALE GENOMIC DNA]</scope>
    <source>
        <strain evidence="1 2">KACC 16221</strain>
    </source>
</reference>
<keyword evidence="2" id="KW-1185">Reference proteome</keyword>
<accession>A0A0C1FPR0</accession>
<dbReference type="EMBL" id="JSYN01000007">
    <property type="protein sequence ID" value="KIA94962.1"/>
    <property type="molecule type" value="Genomic_DNA"/>
</dbReference>
<dbReference type="AlphaFoldDB" id="A0A0C1FPR0"/>
<organism evidence="1 2">
    <name type="scientific">Pedobacter kyungheensis</name>
    <dbReference type="NCBI Taxonomy" id="1069985"/>
    <lineage>
        <taxon>Bacteria</taxon>
        <taxon>Pseudomonadati</taxon>
        <taxon>Bacteroidota</taxon>
        <taxon>Sphingobacteriia</taxon>
        <taxon>Sphingobacteriales</taxon>
        <taxon>Sphingobacteriaceae</taxon>
        <taxon>Pedobacter</taxon>
    </lineage>
</organism>
<evidence type="ECO:0000313" key="1">
    <source>
        <dbReference type="EMBL" id="KIA94962.1"/>
    </source>
</evidence>
<sequence>MQEPFDIEIGAINYSVFPEGNDSYTIFKEGKEYIQIQKDTSSIWLKMDYKTELPIFEEDEEVNAIGHAIEKYVPEEDEDDANEFIVD</sequence>
<proteinExistence type="predicted"/>